<evidence type="ECO:0000256" key="4">
    <source>
        <dbReference type="ARBA" id="ARBA00022448"/>
    </source>
</evidence>
<dbReference type="PANTHER" id="PTHR43297:SF2">
    <property type="entry name" value="DIPEPTIDE TRANSPORT ATP-BINDING PROTEIN DPPD"/>
    <property type="match status" value="1"/>
</dbReference>
<evidence type="ECO:0000256" key="1">
    <source>
        <dbReference type="ARBA" id="ARBA00004141"/>
    </source>
</evidence>
<keyword evidence="8" id="KW-0067">ATP-binding</keyword>
<dbReference type="AlphaFoldDB" id="A0A543FWG9"/>
<dbReference type="PROSITE" id="PS00211">
    <property type="entry name" value="ABC_TRANSPORTER_1"/>
    <property type="match status" value="1"/>
</dbReference>
<dbReference type="PANTHER" id="PTHR43297">
    <property type="entry name" value="OLIGOPEPTIDE TRANSPORT ATP-BINDING PROTEIN APPD"/>
    <property type="match status" value="1"/>
</dbReference>
<keyword evidence="4 11" id="KW-0813">Transport</keyword>
<keyword evidence="7" id="KW-0547">Nucleotide-binding</keyword>
<dbReference type="OrthoDB" id="3327300at2"/>
<protein>
    <submittedName>
        <fullName evidence="14">ABC-type dipeptide/oligopeptide/nickel transport system ATPase component</fullName>
    </submittedName>
</protein>
<dbReference type="GO" id="GO:0005524">
    <property type="term" value="F:ATP binding"/>
    <property type="evidence" value="ECO:0007669"/>
    <property type="project" value="UniProtKB-KW"/>
</dbReference>
<feature type="transmembrane region" description="Helical" evidence="11">
    <location>
        <begin position="102"/>
        <end position="121"/>
    </location>
</feature>
<evidence type="ECO:0000256" key="2">
    <source>
        <dbReference type="ARBA" id="ARBA00004202"/>
    </source>
</evidence>
<evidence type="ECO:0000256" key="7">
    <source>
        <dbReference type="ARBA" id="ARBA00022741"/>
    </source>
</evidence>
<evidence type="ECO:0000256" key="6">
    <source>
        <dbReference type="ARBA" id="ARBA00022692"/>
    </source>
</evidence>
<dbReference type="Pfam" id="PF00005">
    <property type="entry name" value="ABC_tran"/>
    <property type="match status" value="1"/>
</dbReference>
<evidence type="ECO:0000256" key="3">
    <source>
        <dbReference type="ARBA" id="ARBA00005417"/>
    </source>
</evidence>
<dbReference type="Pfam" id="PF08352">
    <property type="entry name" value="oligo_HPY"/>
    <property type="match status" value="1"/>
</dbReference>
<reference evidence="14 15" key="1">
    <citation type="submission" date="2019-06" db="EMBL/GenBank/DDBJ databases">
        <title>Sequencing the genomes of 1000 actinobacteria strains.</title>
        <authorList>
            <person name="Klenk H.-P."/>
        </authorList>
    </citation>
    <scope>NUCLEOTIDE SEQUENCE [LARGE SCALE GENOMIC DNA]</scope>
    <source>
        <strain evidence="14 15">DSM 45511</strain>
    </source>
</reference>
<dbReference type="InterPro" id="IPR003439">
    <property type="entry name" value="ABC_transporter-like_ATP-bd"/>
</dbReference>
<dbReference type="InterPro" id="IPR017871">
    <property type="entry name" value="ABC_transporter-like_CS"/>
</dbReference>
<dbReference type="Proteomes" id="UP000319818">
    <property type="component" value="Unassembled WGS sequence"/>
</dbReference>
<dbReference type="PROSITE" id="PS50928">
    <property type="entry name" value="ABC_TM1"/>
    <property type="match status" value="1"/>
</dbReference>
<name>A0A543FWG9_9PSEU</name>
<dbReference type="PROSITE" id="PS50893">
    <property type="entry name" value="ABC_TRANSPORTER_2"/>
    <property type="match status" value="1"/>
</dbReference>
<evidence type="ECO:0000313" key="14">
    <source>
        <dbReference type="EMBL" id="TQM38186.1"/>
    </source>
</evidence>
<dbReference type="SUPFAM" id="SSF161098">
    <property type="entry name" value="MetI-like"/>
    <property type="match status" value="1"/>
</dbReference>
<keyword evidence="5" id="KW-1003">Cell membrane</keyword>
<sequence length="543" mass="56631">MTRAAGLGILAVLALVAVAAPLLAPYDPAERAGRPFSAPSAAHLLGTNDVGHDLLSELVYGARVSLLVGVTAALVATVVGAAVGVTAGYARGRLDPVLMRTVDVVLALPALPLTIVIGVFAGPGIGTQILVIAAVMWAGVARELRAQVLSLRERDHIQALRAMGAGPWHVARRHLLPAVAPLVVPQFVLATKTAILLEASLAFLGLGDITAKSWGTMLSLAHARSAFLTDAWIWWVLPPGLAIALTVLAFALLGYAFEERARPALRARGVAPRPPTALRLVVHAGGPPLAVDGLRVTYAGAAVPAVDGVDLEVAGGELVGLVGESGSGKSTLAAAAVGMLPPGAVTSGAVRVEGGDLATLSAEQLRGMRGNRIALVPQEAMSALNPVHTIEDQLVEAVRVHRRIERDAARERAAELLELVGIDARRGRDHPHRFSGGMRQRVVIAMALANDPAVVVADEPTTGLDAIVQAEVLGLLDGLRRRLGLALLVVTHDLPMIERIADRIAVMRAGRLVEVGPAGRVVNAPEHPYTRLLVESAPRLVAR</sequence>
<evidence type="ECO:0000256" key="8">
    <source>
        <dbReference type="ARBA" id="ARBA00022840"/>
    </source>
</evidence>
<dbReference type="InterPro" id="IPR025966">
    <property type="entry name" value="OppC_N"/>
</dbReference>
<dbReference type="Gene3D" id="1.10.3720.10">
    <property type="entry name" value="MetI-like"/>
    <property type="match status" value="1"/>
</dbReference>
<dbReference type="InterPro" id="IPR000515">
    <property type="entry name" value="MetI-like"/>
</dbReference>
<keyword evidence="15" id="KW-1185">Reference proteome</keyword>
<dbReference type="Pfam" id="PF12911">
    <property type="entry name" value="OppC_N"/>
    <property type="match status" value="1"/>
</dbReference>
<comment type="similarity">
    <text evidence="3">Belongs to the ABC transporter superfamily.</text>
</comment>
<evidence type="ECO:0000256" key="5">
    <source>
        <dbReference type="ARBA" id="ARBA00022475"/>
    </source>
</evidence>
<dbReference type="GO" id="GO:0015833">
    <property type="term" value="P:peptide transport"/>
    <property type="evidence" value="ECO:0007669"/>
    <property type="project" value="InterPro"/>
</dbReference>
<feature type="domain" description="ABC transmembrane type-1" evidence="13">
    <location>
        <begin position="62"/>
        <end position="254"/>
    </location>
</feature>
<dbReference type="SMART" id="SM00382">
    <property type="entry name" value="AAA"/>
    <property type="match status" value="1"/>
</dbReference>
<dbReference type="GO" id="GO:0005886">
    <property type="term" value="C:plasma membrane"/>
    <property type="evidence" value="ECO:0007669"/>
    <property type="project" value="UniProtKB-SubCell"/>
</dbReference>
<keyword evidence="9 11" id="KW-1133">Transmembrane helix</keyword>
<feature type="transmembrane region" description="Helical" evidence="11">
    <location>
        <begin position="64"/>
        <end position="90"/>
    </location>
</feature>
<evidence type="ECO:0000256" key="10">
    <source>
        <dbReference type="ARBA" id="ARBA00023136"/>
    </source>
</evidence>
<dbReference type="SUPFAM" id="SSF52540">
    <property type="entry name" value="P-loop containing nucleoside triphosphate hydrolases"/>
    <property type="match status" value="1"/>
</dbReference>
<dbReference type="GO" id="GO:0055085">
    <property type="term" value="P:transmembrane transport"/>
    <property type="evidence" value="ECO:0007669"/>
    <property type="project" value="InterPro"/>
</dbReference>
<evidence type="ECO:0000256" key="11">
    <source>
        <dbReference type="RuleBase" id="RU363032"/>
    </source>
</evidence>
<dbReference type="InterPro" id="IPR035906">
    <property type="entry name" value="MetI-like_sf"/>
</dbReference>
<proteinExistence type="inferred from homology"/>
<dbReference type="EMBL" id="VFPH01000002">
    <property type="protein sequence ID" value="TQM38186.1"/>
    <property type="molecule type" value="Genomic_DNA"/>
</dbReference>
<dbReference type="Pfam" id="PF00528">
    <property type="entry name" value="BPD_transp_1"/>
    <property type="match status" value="1"/>
</dbReference>
<dbReference type="GO" id="GO:0016887">
    <property type="term" value="F:ATP hydrolysis activity"/>
    <property type="evidence" value="ECO:0007669"/>
    <property type="project" value="InterPro"/>
</dbReference>
<dbReference type="InterPro" id="IPR027417">
    <property type="entry name" value="P-loop_NTPase"/>
</dbReference>
<organism evidence="14 15">
    <name type="scientific">Pseudonocardia cypriaca</name>
    <dbReference type="NCBI Taxonomy" id="882449"/>
    <lineage>
        <taxon>Bacteria</taxon>
        <taxon>Bacillati</taxon>
        <taxon>Actinomycetota</taxon>
        <taxon>Actinomycetes</taxon>
        <taxon>Pseudonocardiales</taxon>
        <taxon>Pseudonocardiaceae</taxon>
        <taxon>Pseudonocardia</taxon>
    </lineage>
</organism>
<keyword evidence="10 11" id="KW-0472">Membrane</keyword>
<dbReference type="InterPro" id="IPR003593">
    <property type="entry name" value="AAA+_ATPase"/>
</dbReference>
<dbReference type="InterPro" id="IPR013563">
    <property type="entry name" value="Oligopep_ABC_C"/>
</dbReference>
<dbReference type="RefSeq" id="WP_142104895.1">
    <property type="nucleotide sequence ID" value="NZ_VFPH01000002.1"/>
</dbReference>
<feature type="transmembrane region" description="Helical" evidence="11">
    <location>
        <begin position="231"/>
        <end position="257"/>
    </location>
</feature>
<dbReference type="InterPro" id="IPR050388">
    <property type="entry name" value="ABC_Ni/Peptide_Import"/>
</dbReference>
<comment type="caution">
    <text evidence="14">The sequence shown here is derived from an EMBL/GenBank/DDBJ whole genome shotgun (WGS) entry which is preliminary data.</text>
</comment>
<dbReference type="Gene3D" id="3.40.50.300">
    <property type="entry name" value="P-loop containing nucleotide triphosphate hydrolases"/>
    <property type="match status" value="1"/>
</dbReference>
<dbReference type="CDD" id="cd03257">
    <property type="entry name" value="ABC_NikE_OppD_transporters"/>
    <property type="match status" value="1"/>
</dbReference>
<evidence type="ECO:0000259" key="13">
    <source>
        <dbReference type="PROSITE" id="PS50928"/>
    </source>
</evidence>
<gene>
    <name evidence="14" type="ORF">FB388_5413</name>
</gene>
<dbReference type="CDD" id="cd06261">
    <property type="entry name" value="TM_PBP2"/>
    <property type="match status" value="1"/>
</dbReference>
<evidence type="ECO:0000256" key="9">
    <source>
        <dbReference type="ARBA" id="ARBA00022989"/>
    </source>
</evidence>
<accession>A0A543FWG9</accession>
<keyword evidence="6 11" id="KW-0812">Transmembrane</keyword>
<feature type="domain" description="ABC transporter" evidence="12">
    <location>
        <begin position="291"/>
        <end position="534"/>
    </location>
</feature>
<comment type="subcellular location">
    <subcellularLocation>
        <location evidence="11">Cell membrane</location>
        <topology evidence="11">Multi-pass membrane protein</topology>
    </subcellularLocation>
    <subcellularLocation>
        <location evidence="2">Cell membrane</location>
        <topology evidence="2">Peripheral membrane protein</topology>
    </subcellularLocation>
    <subcellularLocation>
        <location evidence="1">Membrane</location>
        <topology evidence="1">Multi-pass membrane protein</topology>
    </subcellularLocation>
</comment>
<comment type="similarity">
    <text evidence="11">Belongs to the binding-protein-dependent transport system permease family.</text>
</comment>
<evidence type="ECO:0000259" key="12">
    <source>
        <dbReference type="PROSITE" id="PS50893"/>
    </source>
</evidence>
<evidence type="ECO:0000313" key="15">
    <source>
        <dbReference type="Proteomes" id="UP000319818"/>
    </source>
</evidence>